<dbReference type="Proteomes" id="UP000324585">
    <property type="component" value="Unassembled WGS sequence"/>
</dbReference>
<name>A0A5J4YQL3_PORPP</name>
<evidence type="ECO:0000313" key="4">
    <source>
        <dbReference type="Proteomes" id="UP000324585"/>
    </source>
</evidence>
<protein>
    <recommendedName>
        <fullName evidence="5">MARVEL domain-containing protein</fullName>
    </recommendedName>
</protein>
<evidence type="ECO:0008006" key="5">
    <source>
        <dbReference type="Google" id="ProtNLM"/>
    </source>
</evidence>
<feature type="transmembrane region" description="Helical" evidence="2">
    <location>
        <begin position="103"/>
        <end position="126"/>
    </location>
</feature>
<comment type="caution">
    <text evidence="3">The sequence shown here is derived from an EMBL/GenBank/DDBJ whole genome shotgun (WGS) entry which is preliminary data.</text>
</comment>
<feature type="transmembrane region" description="Helical" evidence="2">
    <location>
        <begin position="41"/>
        <end position="61"/>
    </location>
</feature>
<feature type="region of interest" description="Disordered" evidence="1">
    <location>
        <begin position="142"/>
        <end position="172"/>
    </location>
</feature>
<organism evidence="3 4">
    <name type="scientific">Porphyridium purpureum</name>
    <name type="common">Red alga</name>
    <name type="synonym">Porphyridium cruentum</name>
    <dbReference type="NCBI Taxonomy" id="35688"/>
    <lineage>
        <taxon>Eukaryota</taxon>
        <taxon>Rhodophyta</taxon>
        <taxon>Bangiophyceae</taxon>
        <taxon>Porphyridiales</taxon>
        <taxon>Porphyridiaceae</taxon>
        <taxon>Porphyridium</taxon>
    </lineage>
</organism>
<dbReference type="EMBL" id="VRMN01000007">
    <property type="protein sequence ID" value="KAA8493280.1"/>
    <property type="molecule type" value="Genomic_DNA"/>
</dbReference>
<feature type="transmembrane region" description="Helical" evidence="2">
    <location>
        <begin position="12"/>
        <end position="29"/>
    </location>
</feature>
<accession>A0A5J4YQL3</accession>
<keyword evidence="2" id="KW-1133">Transmembrane helix</keyword>
<feature type="transmembrane region" description="Helical" evidence="2">
    <location>
        <begin position="73"/>
        <end position="91"/>
    </location>
</feature>
<keyword evidence="4" id="KW-1185">Reference proteome</keyword>
<reference evidence="4" key="1">
    <citation type="journal article" date="2019" name="Nat. Commun.">
        <title>Expansion of phycobilisome linker gene families in mesophilic red algae.</title>
        <authorList>
            <person name="Lee J."/>
            <person name="Kim D."/>
            <person name="Bhattacharya D."/>
            <person name="Yoon H.S."/>
        </authorList>
    </citation>
    <scope>NUCLEOTIDE SEQUENCE [LARGE SCALE GENOMIC DNA]</scope>
    <source>
        <strain evidence="4">CCMP 1328</strain>
    </source>
</reference>
<evidence type="ECO:0000256" key="1">
    <source>
        <dbReference type="SAM" id="MobiDB-lite"/>
    </source>
</evidence>
<keyword evidence="2" id="KW-0812">Transmembrane</keyword>
<dbReference type="AlphaFoldDB" id="A0A5J4YQL3"/>
<evidence type="ECO:0000313" key="3">
    <source>
        <dbReference type="EMBL" id="KAA8493280.1"/>
    </source>
</evidence>
<proteinExistence type="predicted"/>
<gene>
    <name evidence="3" type="ORF">FVE85_8725</name>
</gene>
<keyword evidence="2" id="KW-0472">Membrane</keyword>
<evidence type="ECO:0000256" key="2">
    <source>
        <dbReference type="SAM" id="Phobius"/>
    </source>
</evidence>
<sequence length="172" mass="19448">MMDLSVKAKLQLYTLILAVASLIEFGSVADFCSNLDNCTGRIGWALASGVISFVISAAYFALYKFKEDLADKFDAYVSGFMVLWWTVTVPFTTSDFAVGNVYYFSWVAFFAAIMWCFNCLVSRGIVSPDDVKRVVFERHNQQKDVDEPAEMRADSSLEEHRRDDDALEKVEV</sequence>
<dbReference type="OrthoDB" id="10649185at2759"/>